<comment type="pathway">
    <text evidence="4 12">Porphyrin-containing compound metabolism; protoheme biosynthesis.</text>
</comment>
<evidence type="ECO:0000256" key="9">
    <source>
        <dbReference type="ARBA" id="ARBA00022827"/>
    </source>
</evidence>
<evidence type="ECO:0000256" key="4">
    <source>
        <dbReference type="ARBA" id="ARBA00004744"/>
    </source>
</evidence>
<dbReference type="SUPFAM" id="SSF54373">
    <property type="entry name" value="FAD-linked reductases, C-terminal domain"/>
    <property type="match status" value="1"/>
</dbReference>
<keyword evidence="9 12" id="KW-0274">FAD</keyword>
<comment type="catalytic activity">
    <reaction evidence="1">
        <text>coproporphyrinogen III + 3 O2 = coproporphyrin III + 3 H2O2</text>
        <dbReference type="Rhea" id="RHEA:43436"/>
        <dbReference type="ChEBI" id="CHEBI:15379"/>
        <dbReference type="ChEBI" id="CHEBI:16240"/>
        <dbReference type="ChEBI" id="CHEBI:57309"/>
        <dbReference type="ChEBI" id="CHEBI:131725"/>
        <dbReference type="EC" id="1.3.3.15"/>
    </reaction>
    <physiologicalReaction direction="left-to-right" evidence="1">
        <dbReference type="Rhea" id="RHEA:43437"/>
    </physiologicalReaction>
</comment>
<name>A0ABU2J6Y6_9ACTN</name>
<organism evidence="14 15">
    <name type="scientific">Jatrophihabitans lederbergiae</name>
    <dbReference type="NCBI Taxonomy" id="3075547"/>
    <lineage>
        <taxon>Bacteria</taxon>
        <taxon>Bacillati</taxon>
        <taxon>Actinomycetota</taxon>
        <taxon>Actinomycetes</taxon>
        <taxon>Jatrophihabitantales</taxon>
        <taxon>Jatrophihabitantaceae</taxon>
        <taxon>Jatrophihabitans</taxon>
    </lineage>
</organism>
<evidence type="ECO:0000256" key="2">
    <source>
        <dbReference type="ARBA" id="ARBA00001974"/>
    </source>
</evidence>
<evidence type="ECO:0000256" key="12">
    <source>
        <dbReference type="RuleBase" id="RU364052"/>
    </source>
</evidence>
<evidence type="ECO:0000256" key="5">
    <source>
        <dbReference type="ARBA" id="ARBA00008310"/>
    </source>
</evidence>
<evidence type="ECO:0000256" key="7">
    <source>
        <dbReference type="ARBA" id="ARBA00019046"/>
    </source>
</evidence>
<evidence type="ECO:0000256" key="6">
    <source>
        <dbReference type="ARBA" id="ARBA00012402"/>
    </source>
</evidence>
<evidence type="ECO:0000259" key="13">
    <source>
        <dbReference type="Pfam" id="PF01593"/>
    </source>
</evidence>
<keyword evidence="11 12" id="KW-0350">Heme biosynthesis</keyword>
<dbReference type="InterPro" id="IPR004572">
    <property type="entry name" value="Protoporphyrinogen_oxidase"/>
</dbReference>
<dbReference type="Gene3D" id="1.10.3110.10">
    <property type="entry name" value="protoporphyrinogen ix oxidase, domain 3"/>
    <property type="match status" value="1"/>
</dbReference>
<feature type="domain" description="Amine oxidase" evidence="13">
    <location>
        <begin position="11"/>
        <end position="470"/>
    </location>
</feature>
<dbReference type="GO" id="GO:0004729">
    <property type="term" value="F:oxygen-dependent protoporphyrinogen oxidase activity"/>
    <property type="evidence" value="ECO:0007669"/>
    <property type="project" value="UniProtKB-EC"/>
</dbReference>
<dbReference type="PANTHER" id="PTHR42923">
    <property type="entry name" value="PROTOPORPHYRINOGEN OXIDASE"/>
    <property type="match status" value="1"/>
</dbReference>
<comment type="subcellular location">
    <subcellularLocation>
        <location evidence="12">Cytoplasm</location>
    </subcellularLocation>
</comment>
<evidence type="ECO:0000256" key="1">
    <source>
        <dbReference type="ARBA" id="ARBA00001755"/>
    </source>
</evidence>
<proteinExistence type="inferred from homology"/>
<dbReference type="RefSeq" id="WP_311421913.1">
    <property type="nucleotide sequence ID" value="NZ_JAVREH010000004.1"/>
</dbReference>
<reference evidence="15" key="1">
    <citation type="submission" date="2023-07" db="EMBL/GenBank/DDBJ databases">
        <title>30 novel species of actinomycetes from the DSMZ collection.</title>
        <authorList>
            <person name="Nouioui I."/>
        </authorList>
    </citation>
    <scope>NUCLEOTIDE SEQUENCE [LARGE SCALE GENOMIC DNA]</scope>
    <source>
        <strain evidence="15">DSM 44399</strain>
    </source>
</reference>
<evidence type="ECO:0000256" key="3">
    <source>
        <dbReference type="ARBA" id="ARBA00002185"/>
    </source>
</evidence>
<comment type="function">
    <text evidence="3 12">Involved in coproporphyrin-dependent heme b biosynthesis. Catalyzes the oxidation of coproporphyrinogen III to coproporphyrin III.</text>
</comment>
<gene>
    <name evidence="14" type="primary">hemG</name>
    <name evidence="14" type="ORF">RM423_05065</name>
</gene>
<comment type="caution">
    <text evidence="14">The sequence shown here is derived from an EMBL/GenBank/DDBJ whole genome shotgun (WGS) entry which is preliminary data.</text>
</comment>
<keyword evidence="15" id="KW-1185">Reference proteome</keyword>
<dbReference type="NCBIfam" id="TIGR00562">
    <property type="entry name" value="proto_IX_ox"/>
    <property type="match status" value="1"/>
</dbReference>
<dbReference type="SUPFAM" id="SSF51905">
    <property type="entry name" value="FAD/NAD(P)-binding domain"/>
    <property type="match status" value="1"/>
</dbReference>
<evidence type="ECO:0000313" key="15">
    <source>
        <dbReference type="Proteomes" id="UP001183176"/>
    </source>
</evidence>
<dbReference type="Proteomes" id="UP001183176">
    <property type="component" value="Unassembled WGS sequence"/>
</dbReference>
<sequence>MPRIAVVGGGIAGLSAATRISRARPDAEVVLLEASPRVGGKLLRAEVGGAWVDVGAEAMLARRPEGVAAAVEAGLESELIQPLTTAALLRNRGRNARLPVRTLIGVPADLDAVRAAGVLSAETLERIEAEPAGGPYPPLTDDVSVGDLVSERFGAEVVDRLVDPLLGGVYAGRADAISLDAAIPGLAARLRTDGGSLLRAAAASLPPPAAAGSGSGGSGPASLPKPVFASVAGGLTRLPEQLAAGAIFSIRRSTAVRRIRRTPDGFELSLGAVPVTELLTADAVVLATPASKASMLLTDLAPVAGAELATVESASMAIVTLAFRGLPTSALPAGSGLLIPVVEGLRVKAMTFSSQKWPGVGAESGVFLMRASLGRIGEEWVLQRADDELVSIVRAELESITGLAATPVDTHVQRWGGGLPQYPPGHLARIERVRAAVAEVPGLAVCGATYDGVGIPACIASAHIAADRVLAALPPSGQWINGRR</sequence>
<comment type="similarity">
    <text evidence="5 12">Belongs to the protoporphyrinogen/coproporphyrinogen oxidase family. Coproporphyrinogen III oxidase subfamily.</text>
</comment>
<keyword evidence="8 12" id="KW-0285">Flavoprotein</keyword>
<keyword evidence="10 12" id="KW-0560">Oxidoreductase</keyword>
<dbReference type="InterPro" id="IPR002937">
    <property type="entry name" value="Amino_oxidase"/>
</dbReference>
<evidence type="ECO:0000256" key="11">
    <source>
        <dbReference type="ARBA" id="ARBA00023133"/>
    </source>
</evidence>
<dbReference type="Gene3D" id="3.50.50.60">
    <property type="entry name" value="FAD/NAD(P)-binding domain"/>
    <property type="match status" value="1"/>
</dbReference>
<dbReference type="InterPro" id="IPR036188">
    <property type="entry name" value="FAD/NAD-bd_sf"/>
</dbReference>
<keyword evidence="12" id="KW-0963">Cytoplasm</keyword>
<evidence type="ECO:0000256" key="10">
    <source>
        <dbReference type="ARBA" id="ARBA00023002"/>
    </source>
</evidence>
<dbReference type="Gene3D" id="3.90.660.20">
    <property type="entry name" value="Protoporphyrinogen oxidase, mitochondrial, domain 2"/>
    <property type="match status" value="1"/>
</dbReference>
<comment type="cofactor">
    <cofactor evidence="2 12">
        <name>FAD</name>
        <dbReference type="ChEBI" id="CHEBI:57692"/>
    </cofactor>
</comment>
<protein>
    <recommendedName>
        <fullName evidence="7 12">Coproporphyrinogen III oxidase</fullName>
        <ecNumber evidence="6 12">1.3.3.15</ecNumber>
    </recommendedName>
</protein>
<dbReference type="EMBL" id="JAVREH010000004">
    <property type="protein sequence ID" value="MDT0260761.1"/>
    <property type="molecule type" value="Genomic_DNA"/>
</dbReference>
<dbReference type="Pfam" id="PF01593">
    <property type="entry name" value="Amino_oxidase"/>
    <property type="match status" value="1"/>
</dbReference>
<evidence type="ECO:0000256" key="8">
    <source>
        <dbReference type="ARBA" id="ARBA00022630"/>
    </source>
</evidence>
<accession>A0ABU2J6Y6</accession>
<dbReference type="PANTHER" id="PTHR42923:SF3">
    <property type="entry name" value="PROTOPORPHYRINOGEN OXIDASE"/>
    <property type="match status" value="1"/>
</dbReference>
<dbReference type="InterPro" id="IPR050464">
    <property type="entry name" value="Zeta_carotene_desat/Oxidored"/>
</dbReference>
<evidence type="ECO:0000313" key="14">
    <source>
        <dbReference type="EMBL" id="MDT0260761.1"/>
    </source>
</evidence>
<dbReference type="EC" id="1.3.3.15" evidence="6 12"/>